<evidence type="ECO:0000313" key="2">
    <source>
        <dbReference type="EMBL" id="QPG06659.1"/>
    </source>
</evidence>
<dbReference type="KEGG" id="smaa:IT774_05755"/>
<dbReference type="Proteomes" id="UP000595095">
    <property type="component" value="Chromosome"/>
</dbReference>
<accession>A0A7S9DZ81</accession>
<dbReference type="RefSeq" id="WP_195811735.1">
    <property type="nucleotide sequence ID" value="NZ_CP064795.1"/>
</dbReference>
<dbReference type="AlphaFoldDB" id="A0A7S9DZ81"/>
<organism evidence="2 3">
    <name type="scientific">Salinimonas marina</name>
    <dbReference type="NCBI Taxonomy" id="2785918"/>
    <lineage>
        <taxon>Bacteria</taxon>
        <taxon>Pseudomonadati</taxon>
        <taxon>Pseudomonadota</taxon>
        <taxon>Gammaproteobacteria</taxon>
        <taxon>Alteromonadales</taxon>
        <taxon>Alteromonadaceae</taxon>
        <taxon>Alteromonas/Salinimonas group</taxon>
        <taxon>Salinimonas</taxon>
    </lineage>
</organism>
<name>A0A7S9DZ81_9ALTE</name>
<proteinExistence type="predicted"/>
<dbReference type="EMBL" id="CP064795">
    <property type="protein sequence ID" value="QPG06659.1"/>
    <property type="molecule type" value="Genomic_DNA"/>
</dbReference>
<gene>
    <name evidence="2" type="ORF">IT774_05755</name>
</gene>
<sequence>MSSSPWNIYDLIAEFIEINDLPKGPVLLKDFGLRDDRWFKSGHASYKKDRIEAILKTYPQLKLVLIGDSGQHDVYAYLEIAKSHPDRVLAVYIRDLKASSRSKEITIAAKEFVDYGVPFMFVEDAAKAANHAVTLGLVSETAARNVEHSVANAQLAK</sequence>
<dbReference type="Pfam" id="PF09949">
    <property type="entry name" value="APP1_cat"/>
    <property type="match status" value="1"/>
</dbReference>
<dbReference type="InterPro" id="IPR019236">
    <property type="entry name" value="APP1_cat"/>
</dbReference>
<protein>
    <submittedName>
        <fullName evidence="2">App1 family protein</fullName>
    </submittedName>
</protein>
<dbReference type="InterPro" id="IPR052935">
    <property type="entry name" value="Mg2+_PAP"/>
</dbReference>
<feature type="domain" description="Phosphatidate phosphatase APP1 catalytic" evidence="1">
    <location>
        <begin position="2"/>
        <end position="95"/>
    </location>
</feature>
<keyword evidence="3" id="KW-1185">Reference proteome</keyword>
<evidence type="ECO:0000259" key="1">
    <source>
        <dbReference type="Pfam" id="PF09949"/>
    </source>
</evidence>
<reference evidence="2 3" key="1">
    <citation type="submission" date="2020-11" db="EMBL/GenBank/DDBJ databases">
        <title>Complete genome sequence for Salinimonas sp. strain G2-b.</title>
        <authorList>
            <person name="Park S.-J."/>
        </authorList>
    </citation>
    <scope>NUCLEOTIDE SEQUENCE [LARGE SCALE GENOMIC DNA]</scope>
    <source>
        <strain evidence="2 3">G2-b</strain>
    </source>
</reference>
<dbReference type="GO" id="GO:0008195">
    <property type="term" value="F:phosphatidate phosphatase activity"/>
    <property type="evidence" value="ECO:0007669"/>
    <property type="project" value="InterPro"/>
</dbReference>
<dbReference type="PANTHER" id="PTHR28208">
    <property type="entry name" value="PHOSPHATIDATE PHOSPHATASE APP1"/>
    <property type="match status" value="1"/>
</dbReference>
<dbReference type="PANTHER" id="PTHR28208:SF3">
    <property type="entry name" value="PHOSPHATIDATE PHOSPHATASE APP1"/>
    <property type="match status" value="1"/>
</dbReference>
<evidence type="ECO:0000313" key="3">
    <source>
        <dbReference type="Proteomes" id="UP000595095"/>
    </source>
</evidence>